<evidence type="ECO:0000313" key="2">
    <source>
        <dbReference type="EMBL" id="RFZ81784.1"/>
    </source>
</evidence>
<protein>
    <recommendedName>
        <fullName evidence="4">Secreted protein</fullName>
    </recommendedName>
</protein>
<sequence>MKKILLLAVICFTTLCSYAQFESSKQVYESPKLKEAIRTHKLVAILPFNVKISYKRPPKNFDAAANRQQEIQMGKNIQGSMYTYLLRKADNYTVSFQDVEKTNVLLNKAKFTDSLEMHTKDEIAKVLGVDAVIYGNYDQETTKSEAGAIVTTALLGFGSKTGEGGITMQISNGADGEMLWRYTKRMNENLLSSTDDVVERQMRKISRNFPYSK</sequence>
<reference evidence="2 3" key="1">
    <citation type="submission" date="2018-08" db="EMBL/GenBank/DDBJ databases">
        <title>Mucilaginibacter terrae sp. nov., isolated from manganese diggings.</title>
        <authorList>
            <person name="Huang Y."/>
            <person name="Zhou Z."/>
        </authorList>
    </citation>
    <scope>NUCLEOTIDE SEQUENCE [LARGE SCALE GENOMIC DNA]</scope>
    <source>
        <strain evidence="2 3">ZH6</strain>
    </source>
</reference>
<evidence type="ECO:0000256" key="1">
    <source>
        <dbReference type="SAM" id="SignalP"/>
    </source>
</evidence>
<name>A0A3E2NLA7_9SPHI</name>
<organism evidence="2 3">
    <name type="scientific">Mucilaginibacter terrenus</name>
    <dbReference type="NCBI Taxonomy" id="2482727"/>
    <lineage>
        <taxon>Bacteria</taxon>
        <taxon>Pseudomonadati</taxon>
        <taxon>Bacteroidota</taxon>
        <taxon>Sphingobacteriia</taxon>
        <taxon>Sphingobacteriales</taxon>
        <taxon>Sphingobacteriaceae</taxon>
        <taxon>Mucilaginibacter</taxon>
    </lineage>
</organism>
<evidence type="ECO:0008006" key="4">
    <source>
        <dbReference type="Google" id="ProtNLM"/>
    </source>
</evidence>
<keyword evidence="1" id="KW-0732">Signal</keyword>
<dbReference type="EMBL" id="QWDE01000004">
    <property type="protein sequence ID" value="RFZ81784.1"/>
    <property type="molecule type" value="Genomic_DNA"/>
</dbReference>
<dbReference type="Gene3D" id="3.40.50.10610">
    <property type="entry name" value="ABC-type transport auxiliary lipoprotein component"/>
    <property type="match status" value="1"/>
</dbReference>
<comment type="caution">
    <text evidence="2">The sequence shown here is derived from an EMBL/GenBank/DDBJ whole genome shotgun (WGS) entry which is preliminary data.</text>
</comment>
<dbReference type="OrthoDB" id="669636at2"/>
<dbReference type="AlphaFoldDB" id="A0A3E2NLA7"/>
<keyword evidence="3" id="KW-1185">Reference proteome</keyword>
<dbReference type="Proteomes" id="UP000260823">
    <property type="component" value="Unassembled WGS sequence"/>
</dbReference>
<gene>
    <name evidence="2" type="ORF">DYU05_18355</name>
</gene>
<accession>A0A3E2NLA7</accession>
<feature type="signal peptide" evidence="1">
    <location>
        <begin position="1"/>
        <end position="19"/>
    </location>
</feature>
<dbReference type="RefSeq" id="WP_117384604.1">
    <property type="nucleotide sequence ID" value="NZ_QWDE01000004.1"/>
</dbReference>
<feature type="chain" id="PRO_5017709202" description="Secreted protein" evidence="1">
    <location>
        <begin position="20"/>
        <end position="213"/>
    </location>
</feature>
<proteinExistence type="predicted"/>
<evidence type="ECO:0000313" key="3">
    <source>
        <dbReference type="Proteomes" id="UP000260823"/>
    </source>
</evidence>